<organism evidence="1 2">
    <name type="scientific">Nocardia aobensis</name>
    <dbReference type="NCBI Taxonomy" id="257277"/>
    <lineage>
        <taxon>Bacteria</taxon>
        <taxon>Bacillati</taxon>
        <taxon>Actinomycetota</taxon>
        <taxon>Actinomycetes</taxon>
        <taxon>Mycobacteriales</taxon>
        <taxon>Nocardiaceae</taxon>
        <taxon>Nocardia</taxon>
    </lineage>
</organism>
<protein>
    <submittedName>
        <fullName evidence="1">Uncharacterized protein</fullName>
    </submittedName>
</protein>
<reference evidence="1 2" key="1">
    <citation type="submission" date="2024-10" db="EMBL/GenBank/DDBJ databases">
        <title>The Natural Products Discovery Center: Release of the First 8490 Sequenced Strains for Exploring Actinobacteria Biosynthetic Diversity.</title>
        <authorList>
            <person name="Kalkreuter E."/>
            <person name="Kautsar S.A."/>
            <person name="Yang D."/>
            <person name="Bader C.D."/>
            <person name="Teijaro C.N."/>
            <person name="Fluegel L."/>
            <person name="Davis C.M."/>
            <person name="Simpson J.R."/>
            <person name="Lauterbach L."/>
            <person name="Steele A.D."/>
            <person name="Gui C."/>
            <person name="Meng S."/>
            <person name="Li G."/>
            <person name="Viehrig K."/>
            <person name="Ye F."/>
            <person name="Su P."/>
            <person name="Kiefer A.F."/>
            <person name="Nichols A."/>
            <person name="Cepeda A.J."/>
            <person name="Yan W."/>
            <person name="Fan B."/>
            <person name="Jiang Y."/>
            <person name="Adhikari A."/>
            <person name="Zheng C.-J."/>
            <person name="Schuster L."/>
            <person name="Cowan T.M."/>
            <person name="Smanski M.J."/>
            <person name="Chevrette M.G."/>
            <person name="De Carvalho L.P.S."/>
            <person name="Shen B."/>
        </authorList>
    </citation>
    <scope>NUCLEOTIDE SEQUENCE [LARGE SCALE GENOMIC DNA]</scope>
    <source>
        <strain evidence="1 2">NPDC004119</strain>
    </source>
</reference>
<accession>A0ABW6P5R0</accession>
<name>A0ABW6P5R0_9NOCA</name>
<dbReference type="RefSeq" id="WP_387395959.1">
    <property type="nucleotide sequence ID" value="NZ_JBIAMT010000003.1"/>
</dbReference>
<dbReference type="EMBL" id="JBIAMT010000003">
    <property type="protein sequence ID" value="MFF0498487.1"/>
    <property type="molecule type" value="Genomic_DNA"/>
</dbReference>
<keyword evidence="2" id="KW-1185">Reference proteome</keyword>
<evidence type="ECO:0000313" key="2">
    <source>
        <dbReference type="Proteomes" id="UP001601442"/>
    </source>
</evidence>
<sequence length="78" mass="9016">MSEMFLLQETDDWDDNSHPAAVFTSIESAQAHLTRHYGPEVVLKRLPNWDAYSARVDHADDDGYGRHFYLRPIKADPK</sequence>
<gene>
    <name evidence="1" type="ORF">ACFYU5_18925</name>
</gene>
<dbReference type="Proteomes" id="UP001601442">
    <property type="component" value="Unassembled WGS sequence"/>
</dbReference>
<evidence type="ECO:0000313" key="1">
    <source>
        <dbReference type="EMBL" id="MFF0498487.1"/>
    </source>
</evidence>
<proteinExistence type="predicted"/>
<comment type="caution">
    <text evidence="1">The sequence shown here is derived from an EMBL/GenBank/DDBJ whole genome shotgun (WGS) entry which is preliminary data.</text>
</comment>